<organism evidence="1 2">
    <name type="scientific">Brachionus plicatilis</name>
    <name type="common">Marine rotifer</name>
    <name type="synonym">Brachionus muelleri</name>
    <dbReference type="NCBI Taxonomy" id="10195"/>
    <lineage>
        <taxon>Eukaryota</taxon>
        <taxon>Metazoa</taxon>
        <taxon>Spiralia</taxon>
        <taxon>Gnathifera</taxon>
        <taxon>Rotifera</taxon>
        <taxon>Eurotatoria</taxon>
        <taxon>Monogononta</taxon>
        <taxon>Pseudotrocha</taxon>
        <taxon>Ploima</taxon>
        <taxon>Brachionidae</taxon>
        <taxon>Brachionus</taxon>
    </lineage>
</organism>
<evidence type="ECO:0000313" key="2">
    <source>
        <dbReference type="Proteomes" id="UP000276133"/>
    </source>
</evidence>
<dbReference type="EMBL" id="REGN01010584">
    <property type="protein sequence ID" value="RMZ98747.1"/>
    <property type="molecule type" value="Genomic_DNA"/>
</dbReference>
<protein>
    <submittedName>
        <fullName evidence="1">Uncharacterized protein</fullName>
    </submittedName>
</protein>
<gene>
    <name evidence="1" type="ORF">BpHYR1_044693</name>
</gene>
<proteinExistence type="predicted"/>
<keyword evidence="2" id="KW-1185">Reference proteome</keyword>
<evidence type="ECO:0000313" key="1">
    <source>
        <dbReference type="EMBL" id="RMZ98747.1"/>
    </source>
</evidence>
<accession>A0A3M7PJ83</accession>
<reference evidence="1 2" key="1">
    <citation type="journal article" date="2018" name="Sci. Rep.">
        <title>Genomic signatures of local adaptation to the degree of environmental predictability in rotifers.</title>
        <authorList>
            <person name="Franch-Gras L."/>
            <person name="Hahn C."/>
            <person name="Garcia-Roger E.M."/>
            <person name="Carmona M.J."/>
            <person name="Serra M."/>
            <person name="Gomez A."/>
        </authorList>
    </citation>
    <scope>NUCLEOTIDE SEQUENCE [LARGE SCALE GENOMIC DNA]</scope>
    <source>
        <strain evidence="1">HYR1</strain>
    </source>
</reference>
<sequence length="61" mass="7193">MLLRGPKSGGFRCHRTIDIIKGSFHENVSCIRKHLTNTLMDSLCKNEFNFFLTKLKKKFKY</sequence>
<name>A0A3M7PJ83_BRAPC</name>
<dbReference type="Proteomes" id="UP000276133">
    <property type="component" value="Unassembled WGS sequence"/>
</dbReference>
<comment type="caution">
    <text evidence="1">The sequence shown here is derived from an EMBL/GenBank/DDBJ whole genome shotgun (WGS) entry which is preliminary data.</text>
</comment>
<dbReference type="AlphaFoldDB" id="A0A3M7PJ83"/>